<organism evidence="10 11">
    <name type="scientific">Kiloniella spongiae</name>
    <dbReference type="NCBI Taxonomy" id="1489064"/>
    <lineage>
        <taxon>Bacteria</taxon>
        <taxon>Pseudomonadati</taxon>
        <taxon>Pseudomonadota</taxon>
        <taxon>Alphaproteobacteria</taxon>
        <taxon>Rhodospirillales</taxon>
        <taxon>Kiloniellaceae</taxon>
        <taxon>Kiloniella</taxon>
    </lineage>
</organism>
<evidence type="ECO:0000256" key="4">
    <source>
        <dbReference type="ARBA" id="ARBA00022842"/>
    </source>
</evidence>
<dbReference type="STRING" id="1489064.WH96_03205"/>
<evidence type="ECO:0000256" key="7">
    <source>
        <dbReference type="ARBA" id="ARBA00023239"/>
    </source>
</evidence>
<dbReference type="PIRSF" id="PIRSF000370">
    <property type="entry name" value="QueE"/>
    <property type="match status" value="1"/>
</dbReference>
<dbReference type="Proteomes" id="UP000035444">
    <property type="component" value="Unassembled WGS sequence"/>
</dbReference>
<feature type="binding site" evidence="8">
    <location>
        <position position="52"/>
    </location>
    <ligand>
        <name>Mg(2+)</name>
        <dbReference type="ChEBI" id="CHEBI:18420"/>
    </ligand>
</feature>
<dbReference type="PATRIC" id="fig|1489064.4.peg.1573"/>
<protein>
    <recommendedName>
        <fullName evidence="8">7-carboxy-7-deazaguanine synthase</fullName>
        <shortName evidence="8">CDG synthase</shortName>
        <ecNumber evidence="8">4.3.99.3</ecNumber>
    </recommendedName>
    <alternativeName>
        <fullName evidence="8">Queuosine biosynthesis protein QueE</fullName>
    </alternativeName>
</protein>
<comment type="similarity">
    <text evidence="8">Belongs to the radical SAM superfamily. 7-carboxy-7-deazaguanine synthase family.</text>
</comment>
<dbReference type="InterPro" id="IPR007197">
    <property type="entry name" value="rSAM"/>
</dbReference>
<keyword evidence="8" id="KW-0671">Queuosine biosynthesis</keyword>
<keyword evidence="3 8" id="KW-0479">Metal-binding</keyword>
<feature type="binding site" evidence="8">
    <location>
        <position position="47"/>
    </location>
    <ligand>
        <name>[4Fe-4S] cluster</name>
        <dbReference type="ChEBI" id="CHEBI:49883"/>
        <note>4Fe-4S-S-AdoMet</note>
    </ligand>
</feature>
<dbReference type="UniPathway" id="UPA00391"/>
<dbReference type="GO" id="GO:0000287">
    <property type="term" value="F:magnesium ion binding"/>
    <property type="evidence" value="ECO:0007669"/>
    <property type="project" value="UniProtKB-UniRule"/>
</dbReference>
<dbReference type="SFLD" id="SFLDF00357">
    <property type="entry name" value="ExsD-like"/>
    <property type="match status" value="1"/>
</dbReference>
<evidence type="ECO:0000259" key="9">
    <source>
        <dbReference type="PROSITE" id="PS51918"/>
    </source>
</evidence>
<keyword evidence="11" id="KW-1185">Reference proteome</keyword>
<feature type="binding site" evidence="8">
    <location>
        <position position="39"/>
    </location>
    <ligand>
        <name>substrate</name>
    </ligand>
</feature>
<dbReference type="AlphaFoldDB" id="A0A0H2MJR3"/>
<dbReference type="NCBIfam" id="TIGR03365">
    <property type="entry name" value="Bsubt_queE"/>
    <property type="match status" value="1"/>
</dbReference>
<gene>
    <name evidence="8" type="primary">queE</name>
    <name evidence="10" type="ORF">WH96_03205</name>
</gene>
<comment type="caution">
    <text evidence="10">The sequence shown here is derived from an EMBL/GenBank/DDBJ whole genome shotgun (WGS) entry which is preliminary data.</text>
</comment>
<evidence type="ECO:0000256" key="2">
    <source>
        <dbReference type="ARBA" id="ARBA00022691"/>
    </source>
</evidence>
<keyword evidence="6 8" id="KW-0411">Iron-sulfur</keyword>
<name>A0A0H2MJR3_9PROT</name>
<dbReference type="PANTHER" id="PTHR42836">
    <property type="entry name" value="7-CARBOXY-7-DEAZAGUANINE SYNTHASE"/>
    <property type="match status" value="1"/>
</dbReference>
<dbReference type="InterPro" id="IPR013785">
    <property type="entry name" value="Aldolase_TIM"/>
</dbReference>
<dbReference type="EC" id="4.3.99.3" evidence="8"/>
<evidence type="ECO:0000256" key="6">
    <source>
        <dbReference type="ARBA" id="ARBA00023014"/>
    </source>
</evidence>
<comment type="cofactor">
    <cofactor evidence="8">
        <name>Mg(2+)</name>
        <dbReference type="ChEBI" id="CHEBI:18420"/>
    </cofactor>
</comment>
<comment type="pathway">
    <text evidence="8">Purine metabolism; 7-cyano-7-deazaguanine biosynthesis.</text>
</comment>
<dbReference type="SFLD" id="SFLDS00029">
    <property type="entry name" value="Radical_SAM"/>
    <property type="match status" value="1"/>
</dbReference>
<keyword evidence="5 8" id="KW-0408">Iron</keyword>
<dbReference type="Gene3D" id="3.20.20.70">
    <property type="entry name" value="Aldolase class I"/>
    <property type="match status" value="1"/>
</dbReference>
<sequence>MKVFSDVPPNARTIKVSEIFGPTIQGEGALTGLPTVFVRMGGCDYRCSWCDTLYAVDSSFRDQWKPMSPTAIMTEVASLSGGKPLLVSLSGGNPAIQPLGALIDLGHEQGYRFALETQGSVVKDWFSKLDNLTLSPKPPSSEMETDWDLLAGCVAAAGSDTETIMKVVVFDDRDYAYAKEVHRRFPGLRMYLQPGNHTPGTVEETEPTIDLSGVMNRMRWLIDKVVEDEWYDATVLPQLHVLIWGNERGV</sequence>
<feature type="binding site" evidence="8">
    <location>
        <begin position="49"/>
        <end position="51"/>
    </location>
    <ligand>
        <name>S-adenosyl-L-methionine</name>
        <dbReference type="ChEBI" id="CHEBI:59789"/>
    </ligand>
</feature>
<dbReference type="EMBL" id="LAQL01000002">
    <property type="protein sequence ID" value="KLN62683.1"/>
    <property type="molecule type" value="Genomic_DNA"/>
</dbReference>
<comment type="catalytic activity">
    <reaction evidence="8">
        <text>6-carboxy-5,6,7,8-tetrahydropterin + H(+) = 7-carboxy-7-carbaguanine + NH4(+)</text>
        <dbReference type="Rhea" id="RHEA:27974"/>
        <dbReference type="ChEBI" id="CHEBI:15378"/>
        <dbReference type="ChEBI" id="CHEBI:28938"/>
        <dbReference type="ChEBI" id="CHEBI:61032"/>
        <dbReference type="ChEBI" id="CHEBI:61036"/>
        <dbReference type="EC" id="4.3.99.3"/>
    </reaction>
</comment>
<evidence type="ECO:0000256" key="5">
    <source>
        <dbReference type="ARBA" id="ARBA00023004"/>
    </source>
</evidence>
<accession>A0A0H2MJR3</accession>
<dbReference type="GO" id="GO:1904047">
    <property type="term" value="F:S-adenosyl-L-methionine binding"/>
    <property type="evidence" value="ECO:0007669"/>
    <property type="project" value="UniProtKB-UniRule"/>
</dbReference>
<reference evidence="10 11" key="1">
    <citation type="submission" date="2015-03" db="EMBL/GenBank/DDBJ databases">
        <title>Genome Sequence of Kiloniella spongiae MEBiC09566, isolated from a marine sponge.</title>
        <authorList>
            <person name="Shao Z."/>
            <person name="Wang L."/>
            <person name="Li X."/>
        </authorList>
    </citation>
    <scope>NUCLEOTIDE SEQUENCE [LARGE SCALE GENOMIC DNA]</scope>
    <source>
        <strain evidence="10 11">MEBiC09566</strain>
    </source>
</reference>
<keyword evidence="1 8" id="KW-0004">4Fe-4S</keyword>
<dbReference type="GO" id="GO:0016840">
    <property type="term" value="F:carbon-nitrogen lyase activity"/>
    <property type="evidence" value="ECO:0007669"/>
    <property type="project" value="UniProtKB-UniRule"/>
</dbReference>
<feature type="binding site" evidence="8">
    <location>
        <begin position="24"/>
        <end position="26"/>
    </location>
    <ligand>
        <name>substrate</name>
    </ligand>
</feature>
<feature type="binding site" evidence="8">
    <location>
        <position position="43"/>
    </location>
    <ligand>
        <name>[4Fe-4S] cluster</name>
        <dbReference type="ChEBI" id="CHEBI:49883"/>
        <note>4Fe-4S-S-AdoMet</note>
    </ligand>
</feature>
<dbReference type="HAMAP" id="MF_00917">
    <property type="entry name" value="QueE"/>
    <property type="match status" value="1"/>
</dbReference>
<comment type="cofactor">
    <cofactor evidence="8">
        <name>[4Fe-4S] cluster</name>
        <dbReference type="ChEBI" id="CHEBI:49883"/>
    </cofactor>
    <text evidence="8">Binds 1 [4Fe-4S] cluster. The cluster is coordinated with 3 cysteines and an exchangeable S-adenosyl-L-methionine.</text>
</comment>
<feature type="binding site" evidence="8">
    <location>
        <position position="92"/>
    </location>
    <ligand>
        <name>S-adenosyl-L-methionine</name>
        <dbReference type="ChEBI" id="CHEBI:59789"/>
    </ligand>
</feature>
<evidence type="ECO:0000313" key="11">
    <source>
        <dbReference type="Proteomes" id="UP000035444"/>
    </source>
</evidence>
<dbReference type="PANTHER" id="PTHR42836:SF1">
    <property type="entry name" value="7-CARBOXY-7-DEAZAGUANINE SYNTHASE"/>
    <property type="match status" value="1"/>
</dbReference>
<dbReference type="SUPFAM" id="SSF102114">
    <property type="entry name" value="Radical SAM enzymes"/>
    <property type="match status" value="1"/>
</dbReference>
<feature type="binding site" evidence="8">
    <location>
        <position position="90"/>
    </location>
    <ligand>
        <name>substrate</name>
    </ligand>
</feature>
<comment type="caution">
    <text evidence="8">Lacks conserved residue(s) required for the propagation of feature annotation.</text>
</comment>
<keyword evidence="7 8" id="KW-0456">Lyase</keyword>
<proteinExistence type="inferred from homology"/>
<dbReference type="GO" id="GO:0008616">
    <property type="term" value="P:tRNA queuosine(34) biosynthetic process"/>
    <property type="evidence" value="ECO:0007669"/>
    <property type="project" value="UniProtKB-UniRule"/>
</dbReference>
<dbReference type="InterPro" id="IPR058240">
    <property type="entry name" value="rSAM_sf"/>
</dbReference>
<comment type="cofactor">
    <cofactor evidence="8">
        <name>S-adenosyl-L-methionine</name>
        <dbReference type="ChEBI" id="CHEBI:59789"/>
    </cofactor>
    <text evidence="8">Binds 1 S-adenosyl-L-methionine per subunit.</text>
</comment>
<feature type="binding site" evidence="8">
    <location>
        <position position="50"/>
    </location>
    <ligand>
        <name>[4Fe-4S] cluster</name>
        <dbReference type="ChEBI" id="CHEBI:49883"/>
        <note>4Fe-4S-S-AdoMet</note>
    </ligand>
</feature>
<evidence type="ECO:0000256" key="8">
    <source>
        <dbReference type="HAMAP-Rule" id="MF_00917"/>
    </source>
</evidence>
<comment type="function">
    <text evidence="8">Catalyzes the complex heterocyclic radical-mediated conversion of 6-carboxy-5,6,7,8-tetrahydropterin (CPH4) to 7-carboxy-7-deazaguanine (CDG), a step common to the biosynthetic pathways of all 7-deazapurine-containing compounds.</text>
</comment>
<evidence type="ECO:0000256" key="1">
    <source>
        <dbReference type="ARBA" id="ARBA00022485"/>
    </source>
</evidence>
<evidence type="ECO:0000256" key="3">
    <source>
        <dbReference type="ARBA" id="ARBA00022723"/>
    </source>
</evidence>
<keyword evidence="2 8" id="KW-0949">S-adenosyl-L-methionine</keyword>
<dbReference type="GO" id="GO:0051539">
    <property type="term" value="F:4 iron, 4 sulfur cluster binding"/>
    <property type="evidence" value="ECO:0007669"/>
    <property type="project" value="UniProtKB-UniRule"/>
</dbReference>
<evidence type="ECO:0000313" key="10">
    <source>
        <dbReference type="EMBL" id="KLN62683.1"/>
    </source>
</evidence>
<dbReference type="InterPro" id="IPR017742">
    <property type="entry name" value="Deazaguanine_synth"/>
</dbReference>
<comment type="subunit">
    <text evidence="8">Homodimer.</text>
</comment>
<dbReference type="InterPro" id="IPR024924">
    <property type="entry name" value="7-CO-7-deazaguanine_synth-like"/>
</dbReference>
<feature type="domain" description="Radical SAM core" evidence="9">
    <location>
        <begin position="30"/>
        <end position="246"/>
    </location>
</feature>
<dbReference type="Pfam" id="PF04055">
    <property type="entry name" value="Radical_SAM"/>
    <property type="match status" value="1"/>
</dbReference>
<keyword evidence="4 8" id="KW-0460">Magnesium</keyword>
<dbReference type="PROSITE" id="PS51918">
    <property type="entry name" value="RADICAL_SAM"/>
    <property type="match status" value="1"/>
</dbReference>
<feature type="binding site" evidence="8">
    <location>
        <begin position="135"/>
        <end position="137"/>
    </location>
    <ligand>
        <name>S-adenosyl-L-methionine</name>
        <dbReference type="ChEBI" id="CHEBI:59789"/>
    </ligand>
</feature>